<sequence length="516" mass="52595">MSGRLDCPRCSRVDQVQSVAAVHMAGKSSSVGVSATLGHISRGGLFEALTLSGTSSSTELSASLEPMPTVSSGTGRKVVAILGLVLTAIYTIWGLAQSGQSQTGYIGDEPVTVNSGVNPGAVLAVAGVLSLCFALLLQSGLRAGRRYRAIQDGTPRVLELWNAAWFCHRCGGVFIPGEHHLMTLPAFRSRIWETGGFHAPERATAVQAPPAPDPAPLAANTALSVGATESQTASLAAPPTWRPSTLAVLATVGVLVVAVTVTTGLIPDDNSDSQFDGTGATNPALTDTAAALPPASQTLPADPTAQPSTPSSSASSSQTTSTPEQADTSANASTSPTVLDEKLWSAAEIPNATADSFLQTALGVLPSELSARALTHPAGTEKTFRQGGSFPELYTAVEDSAGNLRSGSCFEGNESGETPILQSGTLLPSLEGDFGRCVQGVEAMDSDGLGPGPDALNADSWVNGSLDGLSMKEGSSASPNYYSSATFGPKTFGPVTFTVSVSEAGLTLSFKGATAP</sequence>
<dbReference type="AlphaFoldDB" id="C7Q0A4"/>
<feature type="compositionally biased region" description="Polar residues" evidence="1">
    <location>
        <begin position="324"/>
        <end position="337"/>
    </location>
</feature>
<dbReference type="InParanoid" id="C7Q0A4"/>
<keyword evidence="2" id="KW-1133">Transmembrane helix</keyword>
<dbReference type="KEGG" id="cai:Caci_8619"/>
<reference evidence="3 4" key="1">
    <citation type="journal article" date="2009" name="Stand. Genomic Sci.">
        <title>Complete genome sequence of Catenulispora acidiphila type strain (ID 139908).</title>
        <authorList>
            <person name="Copeland A."/>
            <person name="Lapidus A."/>
            <person name="Glavina Del Rio T."/>
            <person name="Nolan M."/>
            <person name="Lucas S."/>
            <person name="Chen F."/>
            <person name="Tice H."/>
            <person name="Cheng J.F."/>
            <person name="Bruce D."/>
            <person name="Goodwin L."/>
            <person name="Pitluck S."/>
            <person name="Mikhailova N."/>
            <person name="Pati A."/>
            <person name="Ivanova N."/>
            <person name="Mavromatis K."/>
            <person name="Chen A."/>
            <person name="Palaniappan K."/>
            <person name="Chain P."/>
            <person name="Land M."/>
            <person name="Hauser L."/>
            <person name="Chang Y.J."/>
            <person name="Jeffries C.D."/>
            <person name="Chertkov O."/>
            <person name="Brettin T."/>
            <person name="Detter J.C."/>
            <person name="Han C."/>
            <person name="Ali Z."/>
            <person name="Tindall B.J."/>
            <person name="Goker M."/>
            <person name="Bristow J."/>
            <person name="Eisen J.A."/>
            <person name="Markowitz V."/>
            <person name="Hugenholtz P."/>
            <person name="Kyrpides N.C."/>
            <person name="Klenk H.P."/>
        </authorList>
    </citation>
    <scope>NUCLEOTIDE SEQUENCE [LARGE SCALE GENOMIC DNA]</scope>
    <source>
        <strain evidence="4">DSM 44928 / JCM 14897 / NBRC 102108 / NRRL B-24433 / ID139908</strain>
    </source>
</reference>
<evidence type="ECO:0000256" key="2">
    <source>
        <dbReference type="SAM" id="Phobius"/>
    </source>
</evidence>
<name>C7Q0A4_CATAD</name>
<accession>C7Q0A4</accession>
<evidence type="ECO:0000313" key="3">
    <source>
        <dbReference type="EMBL" id="ACU77437.1"/>
    </source>
</evidence>
<feature type="transmembrane region" description="Helical" evidence="2">
    <location>
        <begin position="116"/>
        <end position="137"/>
    </location>
</feature>
<keyword evidence="2" id="KW-0472">Membrane</keyword>
<evidence type="ECO:0000256" key="1">
    <source>
        <dbReference type="SAM" id="MobiDB-lite"/>
    </source>
</evidence>
<feature type="transmembrane region" description="Helical" evidence="2">
    <location>
        <begin position="246"/>
        <end position="266"/>
    </location>
</feature>
<organism evidence="3 4">
    <name type="scientific">Catenulispora acidiphila (strain DSM 44928 / JCM 14897 / NBRC 102108 / NRRL B-24433 / ID139908)</name>
    <dbReference type="NCBI Taxonomy" id="479433"/>
    <lineage>
        <taxon>Bacteria</taxon>
        <taxon>Bacillati</taxon>
        <taxon>Actinomycetota</taxon>
        <taxon>Actinomycetes</taxon>
        <taxon>Catenulisporales</taxon>
        <taxon>Catenulisporaceae</taxon>
        <taxon>Catenulispora</taxon>
    </lineage>
</organism>
<dbReference type="EMBL" id="CP001700">
    <property type="protein sequence ID" value="ACU77437.1"/>
    <property type="molecule type" value="Genomic_DNA"/>
</dbReference>
<feature type="region of interest" description="Disordered" evidence="1">
    <location>
        <begin position="266"/>
        <end position="337"/>
    </location>
</feature>
<feature type="compositionally biased region" description="Low complexity" evidence="1">
    <location>
        <begin position="303"/>
        <end position="323"/>
    </location>
</feature>
<feature type="transmembrane region" description="Helical" evidence="2">
    <location>
        <begin position="78"/>
        <end position="96"/>
    </location>
</feature>
<dbReference type="Proteomes" id="UP000000851">
    <property type="component" value="Chromosome"/>
</dbReference>
<proteinExistence type="predicted"/>
<keyword evidence="4" id="KW-1185">Reference proteome</keyword>
<feature type="compositionally biased region" description="Low complexity" evidence="1">
    <location>
        <begin position="280"/>
        <end position="295"/>
    </location>
</feature>
<keyword evidence="2" id="KW-0812">Transmembrane</keyword>
<gene>
    <name evidence="3" type="ordered locus">Caci_8619</name>
</gene>
<dbReference type="HOGENOM" id="CLU_527562_0_0_11"/>
<protein>
    <submittedName>
        <fullName evidence="3">Uncharacterized protein</fullName>
    </submittedName>
</protein>
<evidence type="ECO:0000313" key="4">
    <source>
        <dbReference type="Proteomes" id="UP000000851"/>
    </source>
</evidence>